<evidence type="ECO:0000259" key="3">
    <source>
        <dbReference type="PROSITE" id="PS51371"/>
    </source>
</evidence>
<dbReference type="EMBL" id="DTMF01000110">
    <property type="protein sequence ID" value="HGF33575.1"/>
    <property type="molecule type" value="Genomic_DNA"/>
</dbReference>
<dbReference type="InterPro" id="IPR046342">
    <property type="entry name" value="CBS_dom_sf"/>
</dbReference>
<sequence length="156" mass="17692">MGEMARDVMDTRFYTLRPSLTVADAVRVFARASEESGRRVFGMLVVDDEDRLVGMLSVYDIFLLLRPKHTHIWGEMADLDLAGLLRVACERARPVLVGDIMTTDLITITPDTHLLLIIDIMIKKHVRRLPVLDQGRVVGIVYLSRVFDFLLQRLGG</sequence>
<protein>
    <submittedName>
        <fullName evidence="4">CBS domain-containing protein</fullName>
    </submittedName>
</protein>
<accession>A0A7C3V4F5</accession>
<proteinExistence type="predicted"/>
<dbReference type="InterPro" id="IPR000644">
    <property type="entry name" value="CBS_dom"/>
</dbReference>
<keyword evidence="1 2" id="KW-0129">CBS domain</keyword>
<dbReference type="AlphaFoldDB" id="A0A7C3V4F5"/>
<evidence type="ECO:0000313" key="4">
    <source>
        <dbReference type="EMBL" id="HGF33575.1"/>
    </source>
</evidence>
<dbReference type="SMART" id="SM00116">
    <property type="entry name" value="CBS"/>
    <property type="match status" value="2"/>
</dbReference>
<dbReference type="PROSITE" id="PS51371">
    <property type="entry name" value="CBS"/>
    <property type="match status" value="2"/>
</dbReference>
<gene>
    <name evidence="4" type="ORF">ENW96_04175</name>
</gene>
<evidence type="ECO:0000256" key="1">
    <source>
        <dbReference type="ARBA" id="ARBA00023122"/>
    </source>
</evidence>
<dbReference type="InterPro" id="IPR051257">
    <property type="entry name" value="Diverse_CBS-Domain"/>
</dbReference>
<dbReference type="SUPFAM" id="SSF54631">
    <property type="entry name" value="CBS-domain pair"/>
    <property type="match status" value="1"/>
</dbReference>
<organism evidence="4">
    <name type="scientific">Desulfobacca acetoxidans</name>
    <dbReference type="NCBI Taxonomy" id="60893"/>
    <lineage>
        <taxon>Bacteria</taxon>
        <taxon>Pseudomonadati</taxon>
        <taxon>Thermodesulfobacteriota</taxon>
        <taxon>Desulfobaccia</taxon>
        <taxon>Desulfobaccales</taxon>
        <taxon>Desulfobaccaceae</taxon>
        <taxon>Desulfobacca</taxon>
    </lineage>
</organism>
<dbReference type="Pfam" id="PF00571">
    <property type="entry name" value="CBS"/>
    <property type="match status" value="2"/>
</dbReference>
<comment type="caution">
    <text evidence="4">The sequence shown here is derived from an EMBL/GenBank/DDBJ whole genome shotgun (WGS) entry which is preliminary data.</text>
</comment>
<feature type="domain" description="CBS" evidence="3">
    <location>
        <begin position="101"/>
        <end position="156"/>
    </location>
</feature>
<reference evidence="4" key="1">
    <citation type="journal article" date="2020" name="mSystems">
        <title>Genome- and Community-Level Interaction Insights into Carbon Utilization and Element Cycling Functions of Hydrothermarchaeota in Hydrothermal Sediment.</title>
        <authorList>
            <person name="Zhou Z."/>
            <person name="Liu Y."/>
            <person name="Xu W."/>
            <person name="Pan J."/>
            <person name="Luo Z.H."/>
            <person name="Li M."/>
        </authorList>
    </citation>
    <scope>NUCLEOTIDE SEQUENCE [LARGE SCALE GENOMIC DNA]</scope>
    <source>
        <strain evidence="4">SpSt-897</strain>
    </source>
</reference>
<evidence type="ECO:0000256" key="2">
    <source>
        <dbReference type="PROSITE-ProRule" id="PRU00703"/>
    </source>
</evidence>
<dbReference type="Gene3D" id="3.10.580.10">
    <property type="entry name" value="CBS-domain"/>
    <property type="match status" value="1"/>
</dbReference>
<dbReference type="PANTHER" id="PTHR43080">
    <property type="entry name" value="CBS DOMAIN-CONTAINING PROTEIN CBSX3, MITOCHONDRIAL"/>
    <property type="match status" value="1"/>
</dbReference>
<dbReference type="PANTHER" id="PTHR43080:SF26">
    <property type="entry name" value="REGULATORY PROTEIN"/>
    <property type="match status" value="1"/>
</dbReference>
<feature type="domain" description="CBS" evidence="3">
    <location>
        <begin position="9"/>
        <end position="76"/>
    </location>
</feature>
<name>A0A7C3V4F5_9BACT</name>